<accession>A0ABU1NCM5</accession>
<evidence type="ECO:0000313" key="6">
    <source>
        <dbReference type="EMBL" id="MDR6536181.1"/>
    </source>
</evidence>
<dbReference type="InterPro" id="IPR005119">
    <property type="entry name" value="LysR_subst-bd"/>
</dbReference>
<keyword evidence="4" id="KW-0804">Transcription</keyword>
<comment type="similarity">
    <text evidence="1">Belongs to the LysR transcriptional regulatory family.</text>
</comment>
<dbReference type="SUPFAM" id="SSF46785">
    <property type="entry name" value="Winged helix' DNA-binding domain"/>
    <property type="match status" value="1"/>
</dbReference>
<sequence length="323" mass="35716">MPTARDPAADLQHALLTRLRLRQLSLLQAVDRHRTLGRVAAEMRLSQPAITKALREVEDIFGGRLFERTSRGLVPTPAGEAVLRYAQRWLAELEATTRVLTSLEAGRSGRLRLGLTQQVPQRLLSAALTHLLDRTPRMAVMTREGTTDELVAGLVARELDCAIGRSYDGDATGLVQEAIHEQEPCLVVAAKSVKRLSRGPLDWARLAELDWILPPPNTPMRRTYNAIFVGAGVQPPVPMLETTSIRSMETVLRTEPNAISILARDVVAEMEQAGHWAALPYRLSWNLPPVSFFTLKELEGHPMVQSLRAVVVATARGMQRKVG</sequence>
<dbReference type="Gene3D" id="3.40.190.290">
    <property type="match status" value="1"/>
</dbReference>
<dbReference type="InterPro" id="IPR036388">
    <property type="entry name" value="WH-like_DNA-bd_sf"/>
</dbReference>
<evidence type="ECO:0000256" key="1">
    <source>
        <dbReference type="ARBA" id="ARBA00009437"/>
    </source>
</evidence>
<name>A0ABU1NCM5_9BURK</name>
<proteinExistence type="inferred from homology"/>
<dbReference type="InterPro" id="IPR050950">
    <property type="entry name" value="HTH-type_LysR_regulators"/>
</dbReference>
<comment type="caution">
    <text evidence="6">The sequence shown here is derived from an EMBL/GenBank/DDBJ whole genome shotgun (WGS) entry which is preliminary data.</text>
</comment>
<dbReference type="GO" id="GO:0003677">
    <property type="term" value="F:DNA binding"/>
    <property type="evidence" value="ECO:0007669"/>
    <property type="project" value="UniProtKB-KW"/>
</dbReference>
<dbReference type="InterPro" id="IPR000847">
    <property type="entry name" value="LysR_HTH_N"/>
</dbReference>
<dbReference type="EMBL" id="JAVDRF010000003">
    <property type="protein sequence ID" value="MDR6536181.1"/>
    <property type="molecule type" value="Genomic_DNA"/>
</dbReference>
<protein>
    <submittedName>
        <fullName evidence="6">DNA-binding transcriptional LysR family regulator</fullName>
    </submittedName>
</protein>
<reference evidence="6 7" key="1">
    <citation type="submission" date="2023-07" db="EMBL/GenBank/DDBJ databases">
        <title>Sorghum-associated microbial communities from plants grown in Nebraska, USA.</title>
        <authorList>
            <person name="Schachtman D."/>
        </authorList>
    </citation>
    <scope>NUCLEOTIDE SEQUENCE [LARGE SCALE GENOMIC DNA]</scope>
    <source>
        <strain evidence="6 7">DS1781</strain>
    </source>
</reference>
<gene>
    <name evidence="6" type="ORF">J2739_001951</name>
</gene>
<dbReference type="Gene3D" id="1.10.10.10">
    <property type="entry name" value="Winged helix-like DNA-binding domain superfamily/Winged helix DNA-binding domain"/>
    <property type="match status" value="1"/>
</dbReference>
<dbReference type="SUPFAM" id="SSF53850">
    <property type="entry name" value="Periplasmic binding protein-like II"/>
    <property type="match status" value="1"/>
</dbReference>
<keyword evidence="7" id="KW-1185">Reference proteome</keyword>
<evidence type="ECO:0000256" key="3">
    <source>
        <dbReference type="ARBA" id="ARBA00023125"/>
    </source>
</evidence>
<feature type="domain" description="HTH lysR-type" evidence="5">
    <location>
        <begin position="19"/>
        <end position="76"/>
    </location>
</feature>
<dbReference type="PANTHER" id="PTHR30419:SF8">
    <property type="entry name" value="NITROGEN ASSIMILATION TRANSCRIPTIONAL ACTIVATOR-RELATED"/>
    <property type="match status" value="1"/>
</dbReference>
<organism evidence="6 7">
    <name type="scientific">Variovorax soli</name>
    <dbReference type="NCBI Taxonomy" id="376815"/>
    <lineage>
        <taxon>Bacteria</taxon>
        <taxon>Pseudomonadati</taxon>
        <taxon>Pseudomonadota</taxon>
        <taxon>Betaproteobacteria</taxon>
        <taxon>Burkholderiales</taxon>
        <taxon>Comamonadaceae</taxon>
        <taxon>Variovorax</taxon>
    </lineage>
</organism>
<evidence type="ECO:0000313" key="7">
    <source>
        <dbReference type="Proteomes" id="UP001184230"/>
    </source>
</evidence>
<evidence type="ECO:0000256" key="2">
    <source>
        <dbReference type="ARBA" id="ARBA00023015"/>
    </source>
</evidence>
<dbReference type="Pfam" id="PF00126">
    <property type="entry name" value="HTH_1"/>
    <property type="match status" value="1"/>
</dbReference>
<dbReference type="InterPro" id="IPR036390">
    <property type="entry name" value="WH_DNA-bd_sf"/>
</dbReference>
<dbReference type="Proteomes" id="UP001184230">
    <property type="component" value="Unassembled WGS sequence"/>
</dbReference>
<keyword evidence="2" id="KW-0805">Transcription regulation</keyword>
<dbReference type="RefSeq" id="WP_309900930.1">
    <property type="nucleotide sequence ID" value="NZ_JAVDRF010000003.1"/>
</dbReference>
<dbReference type="PANTHER" id="PTHR30419">
    <property type="entry name" value="HTH-TYPE TRANSCRIPTIONAL REGULATOR YBHD"/>
    <property type="match status" value="1"/>
</dbReference>
<evidence type="ECO:0000256" key="4">
    <source>
        <dbReference type="ARBA" id="ARBA00023163"/>
    </source>
</evidence>
<evidence type="ECO:0000259" key="5">
    <source>
        <dbReference type="PROSITE" id="PS50931"/>
    </source>
</evidence>
<dbReference type="PROSITE" id="PS50931">
    <property type="entry name" value="HTH_LYSR"/>
    <property type="match status" value="1"/>
</dbReference>
<keyword evidence="3 6" id="KW-0238">DNA-binding</keyword>
<dbReference type="Pfam" id="PF03466">
    <property type="entry name" value="LysR_substrate"/>
    <property type="match status" value="1"/>
</dbReference>